<comment type="similarity">
    <text evidence="2">Belongs to the AfsR/DnrI/RedD regulatory family.</text>
</comment>
<dbReference type="SMART" id="SM00862">
    <property type="entry name" value="Trans_reg_C"/>
    <property type="match status" value="1"/>
</dbReference>
<sequence length="379" mass="44556">MKAILIDDEPLALEYLELQIKKISTMKVAGKFTHFEVQKHINLLNEVQIAFLDIEMPQTSGIELATQLLEINSSLIVVFVTGYQEYAIQAFELNALDYIMKPIQLDRLRKTLQRIEEKLQMQASEVCSAQNLLEINVSGELSLSINDEEMKLKWRTSKSLELFLYLLHNFGKFIHKTELMEILWPEMEEEKAFPQLYTAIYHTRKTLHPVREHISIKNVSGGYKLVVQNSLINVVEWEKAIQSLPSLHSTTIREYEKIMHLYKEPYLHNYDYIWVKGERHRLEQLWIKMASRIADWYESNLELERAESWYLKICAQAPEDEHAHFSLMKLYAGFQYGILVDHQYNILKEALENLDLSVSPVIQEWYKLYRNKGKAGTEI</sequence>
<feature type="domain" description="Response regulatory" evidence="9">
    <location>
        <begin position="2"/>
        <end position="116"/>
    </location>
</feature>
<evidence type="ECO:0000256" key="1">
    <source>
        <dbReference type="ARBA" id="ARBA00004496"/>
    </source>
</evidence>
<evidence type="ECO:0000256" key="4">
    <source>
        <dbReference type="ARBA" id="ARBA00023015"/>
    </source>
</evidence>
<evidence type="ECO:0000259" key="10">
    <source>
        <dbReference type="PROSITE" id="PS51755"/>
    </source>
</evidence>
<dbReference type="PROSITE" id="PS50110">
    <property type="entry name" value="RESPONSE_REGULATORY"/>
    <property type="match status" value="1"/>
</dbReference>
<evidence type="ECO:0000313" key="12">
    <source>
        <dbReference type="Proteomes" id="UP000679950"/>
    </source>
</evidence>
<evidence type="ECO:0000256" key="7">
    <source>
        <dbReference type="PROSITE-ProRule" id="PRU00169"/>
    </source>
</evidence>
<dbReference type="InterPro" id="IPR001789">
    <property type="entry name" value="Sig_transdc_resp-reg_receiver"/>
</dbReference>
<evidence type="ECO:0008006" key="13">
    <source>
        <dbReference type="Google" id="ProtNLM"/>
    </source>
</evidence>
<dbReference type="InterPro" id="IPR011006">
    <property type="entry name" value="CheY-like_superfamily"/>
</dbReference>
<feature type="domain" description="OmpR/PhoB-type" evidence="10">
    <location>
        <begin position="124"/>
        <end position="227"/>
    </location>
</feature>
<organism evidence="11 12">
    <name type="scientific">Lederbergia ruris</name>
    <dbReference type="NCBI Taxonomy" id="217495"/>
    <lineage>
        <taxon>Bacteria</taxon>
        <taxon>Bacillati</taxon>
        <taxon>Bacillota</taxon>
        <taxon>Bacilli</taxon>
        <taxon>Bacillales</taxon>
        <taxon>Bacillaceae</taxon>
        <taxon>Lederbergia</taxon>
    </lineage>
</organism>
<feature type="modified residue" description="4-aspartylphosphate" evidence="7">
    <location>
        <position position="53"/>
    </location>
</feature>
<evidence type="ECO:0000256" key="8">
    <source>
        <dbReference type="PROSITE-ProRule" id="PRU01091"/>
    </source>
</evidence>
<dbReference type="SMART" id="SM01043">
    <property type="entry name" value="BTAD"/>
    <property type="match status" value="1"/>
</dbReference>
<dbReference type="SUPFAM" id="SSF46894">
    <property type="entry name" value="C-terminal effector domain of the bipartite response regulators"/>
    <property type="match status" value="1"/>
</dbReference>
<proteinExistence type="inferred from homology"/>
<keyword evidence="3" id="KW-0902">Two-component regulatory system</keyword>
<accession>A0ABQ4KG49</accession>
<keyword evidence="4" id="KW-0805">Transcription regulation</keyword>
<gene>
    <name evidence="11" type="ORF">J8TS2_12540</name>
</gene>
<dbReference type="Proteomes" id="UP000679950">
    <property type="component" value="Unassembled WGS sequence"/>
</dbReference>
<keyword evidence="5 8" id="KW-0238">DNA-binding</keyword>
<dbReference type="PANTHER" id="PTHR35807:SF2">
    <property type="entry name" value="TRANSCRIPTIONAL ACTIVATOR DOMAIN"/>
    <property type="match status" value="1"/>
</dbReference>
<keyword evidence="12" id="KW-1185">Reference proteome</keyword>
<dbReference type="Gene3D" id="1.25.40.10">
    <property type="entry name" value="Tetratricopeptide repeat domain"/>
    <property type="match status" value="1"/>
</dbReference>
<keyword evidence="7" id="KW-0597">Phosphoprotein</keyword>
<dbReference type="RefSeq" id="WP_212965835.1">
    <property type="nucleotide sequence ID" value="NZ_BORB01000008.1"/>
</dbReference>
<dbReference type="SUPFAM" id="SSF48452">
    <property type="entry name" value="TPR-like"/>
    <property type="match status" value="1"/>
</dbReference>
<dbReference type="Pfam" id="PF00072">
    <property type="entry name" value="Response_reg"/>
    <property type="match status" value="1"/>
</dbReference>
<comment type="caution">
    <text evidence="11">The sequence shown here is derived from an EMBL/GenBank/DDBJ whole genome shotgun (WGS) entry which is preliminary data.</text>
</comment>
<evidence type="ECO:0000256" key="2">
    <source>
        <dbReference type="ARBA" id="ARBA00005820"/>
    </source>
</evidence>
<evidence type="ECO:0000259" key="9">
    <source>
        <dbReference type="PROSITE" id="PS50110"/>
    </source>
</evidence>
<dbReference type="InterPro" id="IPR051677">
    <property type="entry name" value="AfsR-DnrI-RedD_regulator"/>
</dbReference>
<dbReference type="Gene3D" id="1.10.10.10">
    <property type="entry name" value="Winged helix-like DNA-binding domain superfamily/Winged helix DNA-binding domain"/>
    <property type="match status" value="1"/>
</dbReference>
<reference evidence="11 12" key="1">
    <citation type="submission" date="2021-03" db="EMBL/GenBank/DDBJ databases">
        <title>Antimicrobial resistance genes in bacteria isolated from Japanese honey, and their potential for conferring macrolide and lincosamide resistance in the American foulbrood pathogen Paenibacillus larvae.</title>
        <authorList>
            <person name="Okamoto M."/>
            <person name="Kumagai M."/>
            <person name="Kanamori H."/>
            <person name="Takamatsu D."/>
        </authorList>
    </citation>
    <scope>NUCLEOTIDE SEQUENCE [LARGE SCALE GENOMIC DNA]</scope>
    <source>
        <strain evidence="11 12">J8TS2</strain>
    </source>
</reference>
<dbReference type="EMBL" id="BORB01000008">
    <property type="protein sequence ID" value="GIN56935.1"/>
    <property type="molecule type" value="Genomic_DNA"/>
</dbReference>
<evidence type="ECO:0000256" key="6">
    <source>
        <dbReference type="ARBA" id="ARBA00023163"/>
    </source>
</evidence>
<feature type="DNA-binding region" description="OmpR/PhoB-type" evidence="8">
    <location>
        <begin position="124"/>
        <end position="227"/>
    </location>
</feature>
<evidence type="ECO:0000256" key="5">
    <source>
        <dbReference type="ARBA" id="ARBA00023125"/>
    </source>
</evidence>
<dbReference type="InterPro" id="IPR036388">
    <property type="entry name" value="WH-like_DNA-bd_sf"/>
</dbReference>
<dbReference type="PROSITE" id="PS51755">
    <property type="entry name" value="OMPR_PHOB"/>
    <property type="match status" value="1"/>
</dbReference>
<dbReference type="SMART" id="SM00448">
    <property type="entry name" value="REC"/>
    <property type="match status" value="1"/>
</dbReference>
<comment type="subcellular location">
    <subcellularLocation>
        <location evidence="1">Cytoplasm</location>
    </subcellularLocation>
</comment>
<keyword evidence="6" id="KW-0804">Transcription</keyword>
<protein>
    <recommendedName>
        <fullName evidence="13">Response regulator</fullName>
    </recommendedName>
</protein>
<evidence type="ECO:0000256" key="3">
    <source>
        <dbReference type="ARBA" id="ARBA00023012"/>
    </source>
</evidence>
<dbReference type="PANTHER" id="PTHR35807">
    <property type="entry name" value="TRANSCRIPTIONAL REGULATOR REDD-RELATED"/>
    <property type="match status" value="1"/>
</dbReference>
<evidence type="ECO:0000313" key="11">
    <source>
        <dbReference type="EMBL" id="GIN56935.1"/>
    </source>
</evidence>
<dbReference type="InterPro" id="IPR001867">
    <property type="entry name" value="OmpR/PhoB-type_DNA-bd"/>
</dbReference>
<name>A0ABQ4KG49_9BACI</name>
<dbReference type="InterPro" id="IPR005158">
    <property type="entry name" value="BTAD"/>
</dbReference>
<dbReference type="SUPFAM" id="SSF52172">
    <property type="entry name" value="CheY-like"/>
    <property type="match status" value="1"/>
</dbReference>
<dbReference type="InterPro" id="IPR016032">
    <property type="entry name" value="Sig_transdc_resp-reg_C-effctor"/>
</dbReference>
<dbReference type="InterPro" id="IPR011990">
    <property type="entry name" value="TPR-like_helical_dom_sf"/>
</dbReference>
<dbReference type="Gene3D" id="3.40.50.2300">
    <property type="match status" value="1"/>
</dbReference>